<reference evidence="3" key="2">
    <citation type="submission" date="2020-09" db="EMBL/GenBank/DDBJ databases">
        <authorList>
            <person name="Sun Q."/>
            <person name="Zhou Y."/>
        </authorList>
    </citation>
    <scope>NUCLEOTIDE SEQUENCE</scope>
    <source>
        <strain evidence="3">CGMCC 1.15758</strain>
    </source>
</reference>
<gene>
    <name evidence="3" type="primary">iglB2</name>
    <name evidence="3" type="ORF">GCM10010995_05380</name>
</gene>
<feature type="domain" description="TssC1 N-terminal" evidence="1">
    <location>
        <begin position="75"/>
        <end position="381"/>
    </location>
</feature>
<evidence type="ECO:0000259" key="1">
    <source>
        <dbReference type="Pfam" id="PF05943"/>
    </source>
</evidence>
<dbReference type="PANTHER" id="PTHR35565:SF1">
    <property type="entry name" value="TYPE VI SECRETION SYSTEM CONTRACTILE SHEATH LARGE SUBUNIT"/>
    <property type="match status" value="1"/>
</dbReference>
<evidence type="ECO:0000259" key="2">
    <source>
        <dbReference type="Pfam" id="PF18945"/>
    </source>
</evidence>
<dbReference type="NCBIfam" id="TIGR03355">
    <property type="entry name" value="VI_chp_2"/>
    <property type="match status" value="1"/>
</dbReference>
<accession>A0A8J2Z2Q7</accession>
<dbReference type="AlphaFoldDB" id="A0A8J2Z2Q7"/>
<evidence type="ECO:0000313" key="4">
    <source>
        <dbReference type="Proteomes" id="UP000636949"/>
    </source>
</evidence>
<dbReference type="EMBL" id="BMJS01000003">
    <property type="protein sequence ID" value="GGF91002.1"/>
    <property type="molecule type" value="Genomic_DNA"/>
</dbReference>
<comment type="caution">
    <text evidence="3">The sequence shown here is derived from an EMBL/GenBank/DDBJ whole genome shotgun (WGS) entry which is preliminary data.</text>
</comment>
<dbReference type="InterPro" id="IPR010269">
    <property type="entry name" value="T6SS_TssC-like"/>
</dbReference>
<dbReference type="RefSeq" id="WP_117001629.1">
    <property type="nucleotide sequence ID" value="NZ_BMJS01000003.1"/>
</dbReference>
<organism evidence="3 4">
    <name type="scientific">Cysteiniphilum litorale</name>
    <dbReference type="NCBI Taxonomy" id="2056700"/>
    <lineage>
        <taxon>Bacteria</taxon>
        <taxon>Pseudomonadati</taxon>
        <taxon>Pseudomonadota</taxon>
        <taxon>Gammaproteobacteria</taxon>
        <taxon>Thiotrichales</taxon>
        <taxon>Fastidiosibacteraceae</taxon>
        <taxon>Cysteiniphilum</taxon>
    </lineage>
</organism>
<sequence length="528" mass="59244">MSQVLTQLVGLVNDSNAEQINALMAQSGVNEIAITRNMDSAEQELKEFLVSMTAVMAEMQEPENFSKEITARIKAKIDDVIDKQLNEVISNEDFKYLESMWLSLNDVFEEAGDHDEVEVVLHEVSKDELIDDFELNSADYTGSDLFKRVYTSEYDQYGGEPYSLVVGMFDIGRQHEDLLLLSNIGKVCAAAHAPFITNIGPQFFGYDSFESFDEVRDLNGLLNSSKYAAWNRFRQTEEAAYVGLTFPRYLLRRPYAEDSPELYASNARQNYSVTFFKERLHNLFDNKSYLWGGASVLFAKNVIKSFKKTGWSQYIRGPLGGGLIDDLSSYEFNISGYTQKTGSVEYFVSDSQEYEFSRAGFIPFVGDKRAEGGCFFSAQSARTVLEDEDNPDLSETAQANANLAYTLSVCRIAHYVKSIVRDRVGSNYDHNHVQKFLSDWIGNFVTIAANPSDVTLAYYPFKEANVAVLPQTGRLGWYKCQIDLVPHVQLEGIDVSMRLATKLPITLDGSANEAESDSAEAENEGVAE</sequence>
<proteinExistence type="predicted"/>
<evidence type="ECO:0000313" key="3">
    <source>
        <dbReference type="EMBL" id="GGF91002.1"/>
    </source>
</evidence>
<keyword evidence="4" id="KW-1185">Reference proteome</keyword>
<dbReference type="OrthoDB" id="9764000at2"/>
<protein>
    <submittedName>
        <fullName evidence="3">Intracellular growth locus iglB</fullName>
    </submittedName>
</protein>
<dbReference type="InterPro" id="IPR044032">
    <property type="entry name" value="TssC1_C"/>
</dbReference>
<dbReference type="Pfam" id="PF18945">
    <property type="entry name" value="VipB_2"/>
    <property type="match status" value="1"/>
</dbReference>
<dbReference type="Proteomes" id="UP000636949">
    <property type="component" value="Unassembled WGS sequence"/>
</dbReference>
<dbReference type="InterPro" id="IPR044031">
    <property type="entry name" value="TssC1_N"/>
</dbReference>
<feature type="domain" description="TssC1 C-terminal" evidence="2">
    <location>
        <begin position="396"/>
        <end position="503"/>
    </location>
</feature>
<dbReference type="PANTHER" id="PTHR35565">
    <property type="entry name" value="CYTOPLASMIC PROTEIN-RELATED"/>
    <property type="match status" value="1"/>
</dbReference>
<dbReference type="Pfam" id="PF05943">
    <property type="entry name" value="VipB"/>
    <property type="match status" value="1"/>
</dbReference>
<reference evidence="3" key="1">
    <citation type="journal article" date="2014" name="Int. J. Syst. Evol. Microbiol.">
        <title>Complete genome sequence of Corynebacterium casei LMG S-19264T (=DSM 44701T), isolated from a smear-ripened cheese.</title>
        <authorList>
            <consortium name="US DOE Joint Genome Institute (JGI-PGF)"/>
            <person name="Walter F."/>
            <person name="Albersmeier A."/>
            <person name="Kalinowski J."/>
            <person name="Ruckert C."/>
        </authorList>
    </citation>
    <scope>NUCLEOTIDE SEQUENCE</scope>
    <source>
        <strain evidence="3">CGMCC 1.15758</strain>
    </source>
</reference>
<name>A0A8J2Z2Q7_9GAMM</name>